<evidence type="ECO:0000313" key="1">
    <source>
        <dbReference type="EMBL" id="MFC3549459.1"/>
    </source>
</evidence>
<protein>
    <submittedName>
        <fullName evidence="1">Glycoside hydrolase family 19 protein</fullName>
    </submittedName>
</protein>
<dbReference type="Proteomes" id="UP001595740">
    <property type="component" value="Unassembled WGS sequence"/>
</dbReference>
<accession>A0ABV7RL06</accession>
<keyword evidence="2" id="KW-1185">Reference proteome</keyword>
<dbReference type="GO" id="GO:0016787">
    <property type="term" value="F:hydrolase activity"/>
    <property type="evidence" value="ECO:0007669"/>
    <property type="project" value="UniProtKB-KW"/>
</dbReference>
<dbReference type="InterPro" id="IPR052354">
    <property type="entry name" value="Cell_Wall_Dynamics_Protein"/>
</dbReference>
<dbReference type="PANTHER" id="PTHR34408:SF1">
    <property type="entry name" value="GLYCOSYL HYDROLASE FAMILY 19 DOMAIN-CONTAINING PROTEIN HI_1415"/>
    <property type="match status" value="1"/>
</dbReference>
<proteinExistence type="predicted"/>
<organism evidence="1 2">
    <name type="scientific">Lysobacter cavernae</name>
    <dbReference type="NCBI Taxonomy" id="1685901"/>
    <lineage>
        <taxon>Bacteria</taxon>
        <taxon>Pseudomonadati</taxon>
        <taxon>Pseudomonadota</taxon>
        <taxon>Gammaproteobacteria</taxon>
        <taxon>Lysobacterales</taxon>
        <taxon>Lysobacteraceae</taxon>
        <taxon>Lysobacter</taxon>
    </lineage>
</organism>
<name>A0ABV7RL06_9GAMM</name>
<evidence type="ECO:0000313" key="2">
    <source>
        <dbReference type="Proteomes" id="UP001595740"/>
    </source>
</evidence>
<dbReference type="PANTHER" id="PTHR34408">
    <property type="entry name" value="FAMILY PROTEIN, PUTATIVE-RELATED"/>
    <property type="match status" value="1"/>
</dbReference>
<dbReference type="EMBL" id="JBHRXK010000001">
    <property type="protein sequence ID" value="MFC3549459.1"/>
    <property type="molecule type" value="Genomic_DNA"/>
</dbReference>
<sequence length="211" mass="23136">MITDAQLVKLMQCPAKRAERWRPALATAMRRFGINTPRRAAHFLAQVGHESLSLSRVEESLSYSLPRLLEVFGHRIPTHSASLFVRQPEKLGNYVYADRNGNGNVASSDGYRYRGRGPMQHTGRGNYRRVGELIGAPLEEQPALLLEVDAGAMAAAAYWRDSGLNALADTGDVLMVSRKINLGSPTSKRTPEGLSDRIARTHRALAALGTS</sequence>
<dbReference type="InterPro" id="IPR023346">
    <property type="entry name" value="Lysozyme-like_dom_sf"/>
</dbReference>
<dbReference type="SUPFAM" id="SSF53955">
    <property type="entry name" value="Lysozyme-like"/>
    <property type="match status" value="1"/>
</dbReference>
<dbReference type="Gene3D" id="1.10.530.10">
    <property type="match status" value="1"/>
</dbReference>
<reference evidence="2" key="1">
    <citation type="journal article" date="2019" name="Int. J. Syst. Evol. Microbiol.">
        <title>The Global Catalogue of Microorganisms (GCM) 10K type strain sequencing project: providing services to taxonomists for standard genome sequencing and annotation.</title>
        <authorList>
            <consortium name="The Broad Institute Genomics Platform"/>
            <consortium name="The Broad Institute Genome Sequencing Center for Infectious Disease"/>
            <person name="Wu L."/>
            <person name="Ma J."/>
        </authorList>
    </citation>
    <scope>NUCLEOTIDE SEQUENCE [LARGE SCALE GENOMIC DNA]</scope>
    <source>
        <strain evidence="2">KCTC 42875</strain>
    </source>
</reference>
<comment type="caution">
    <text evidence="1">The sequence shown here is derived from an EMBL/GenBank/DDBJ whole genome shotgun (WGS) entry which is preliminary data.</text>
</comment>
<keyword evidence="1" id="KW-0378">Hydrolase</keyword>
<dbReference type="RefSeq" id="WP_386756692.1">
    <property type="nucleotide sequence ID" value="NZ_JBHRXK010000001.1"/>
</dbReference>
<gene>
    <name evidence="1" type="ORF">ACFOLC_00345</name>
</gene>